<protein>
    <submittedName>
        <fullName evidence="1">Uncharacterized protein</fullName>
    </submittedName>
</protein>
<dbReference type="AlphaFoldDB" id="A0A9E7G8V5"/>
<proteinExistence type="predicted"/>
<dbReference type="EMBL" id="CP097508">
    <property type="protein sequence ID" value="URE08297.1"/>
    <property type="molecule type" value="Genomic_DNA"/>
</dbReference>
<accession>A0A9E7G8V5</accession>
<keyword evidence="2" id="KW-1185">Reference proteome</keyword>
<name>A0A9E7G8V5_9LILI</name>
<gene>
    <name evidence="1" type="ORF">MUK42_26544</name>
</gene>
<sequence length="161" mass="17641">LNGYAVGDSLRGDPTLAAGEEQVVRHLGGAIAVLQGRVAVPAHDLRLDRPQRRPEALERCERFLVGGPLRRVSLAQVHLVRRVGRQDLYQRHPQNVLPLVGDGPQEYLVRVLLQFLALRRARLRHQAPAYGGPVREVPGVGVLPEVDGGVERRGDPDNDGA</sequence>
<reference evidence="1" key="1">
    <citation type="submission" date="2022-05" db="EMBL/GenBank/DDBJ databases">
        <title>The Musa troglodytarum L. genome provides insights into the mechanism of non-climacteric behaviour and enrichment of carotenoids.</title>
        <authorList>
            <person name="Wang J."/>
        </authorList>
    </citation>
    <scope>NUCLEOTIDE SEQUENCE</scope>
    <source>
        <tissue evidence="1">Leaf</tissue>
    </source>
</reference>
<dbReference type="Proteomes" id="UP001055439">
    <property type="component" value="Chromosome 6"/>
</dbReference>
<organism evidence="1 2">
    <name type="scientific">Musa troglodytarum</name>
    <name type="common">fe'i banana</name>
    <dbReference type="NCBI Taxonomy" id="320322"/>
    <lineage>
        <taxon>Eukaryota</taxon>
        <taxon>Viridiplantae</taxon>
        <taxon>Streptophyta</taxon>
        <taxon>Embryophyta</taxon>
        <taxon>Tracheophyta</taxon>
        <taxon>Spermatophyta</taxon>
        <taxon>Magnoliopsida</taxon>
        <taxon>Liliopsida</taxon>
        <taxon>Zingiberales</taxon>
        <taxon>Musaceae</taxon>
        <taxon>Musa</taxon>
    </lineage>
</organism>
<evidence type="ECO:0000313" key="1">
    <source>
        <dbReference type="EMBL" id="URE08297.1"/>
    </source>
</evidence>
<evidence type="ECO:0000313" key="2">
    <source>
        <dbReference type="Proteomes" id="UP001055439"/>
    </source>
</evidence>
<feature type="non-terminal residue" evidence="1">
    <location>
        <position position="1"/>
    </location>
</feature>